<name>A0A076LU53_9GAMM</name>
<evidence type="ECO:0000313" key="1">
    <source>
        <dbReference type="EMBL" id="AIJ09084.1"/>
    </source>
</evidence>
<dbReference type="HOGENOM" id="CLU_2972191_0_0_6"/>
<proteinExistence type="predicted"/>
<organism evidence="1 2">
    <name type="scientific">Edwardsiella anguillarum ET080813</name>
    <dbReference type="NCBI Taxonomy" id="667120"/>
    <lineage>
        <taxon>Bacteria</taxon>
        <taxon>Pseudomonadati</taxon>
        <taxon>Pseudomonadota</taxon>
        <taxon>Gammaproteobacteria</taxon>
        <taxon>Enterobacterales</taxon>
        <taxon>Hafniaceae</taxon>
        <taxon>Edwardsiella</taxon>
    </lineage>
</organism>
<dbReference type="Proteomes" id="UP000028681">
    <property type="component" value="Chromosome"/>
</dbReference>
<dbReference type="KEGG" id="ete:ETEE_2650"/>
<protein>
    <submittedName>
        <fullName evidence="1">Uncharacterized protein</fullName>
    </submittedName>
</protein>
<reference evidence="1 2" key="1">
    <citation type="journal article" date="2012" name="PLoS ONE">
        <title>Edwardsiella comparative phylogenomics reveal the new intra/inter-species taxonomic relationships, virulence evolution and niche adaptation mechanisms.</title>
        <authorList>
            <person name="Yang M."/>
            <person name="Lv Y."/>
            <person name="Xiao J."/>
            <person name="Wu H."/>
            <person name="Zheng H."/>
            <person name="Liu Q."/>
            <person name="Zhang Y."/>
            <person name="Wang Q."/>
        </authorList>
    </citation>
    <scope>NUCLEOTIDE SEQUENCE [LARGE SCALE GENOMIC DNA]</scope>
    <source>
        <strain evidence="2">080813</strain>
    </source>
</reference>
<dbReference type="EMBL" id="CP006664">
    <property type="protein sequence ID" value="AIJ09084.1"/>
    <property type="molecule type" value="Genomic_DNA"/>
</dbReference>
<gene>
    <name evidence="1" type="ORF">ETEE_2650</name>
</gene>
<evidence type="ECO:0000313" key="2">
    <source>
        <dbReference type="Proteomes" id="UP000028681"/>
    </source>
</evidence>
<sequence length="58" mass="6613">MQFWHKKRAWLQSDEALSSRRISMAQELPASMRSTTSLILLPRGAMFIGIPEPAALRE</sequence>
<dbReference type="AlphaFoldDB" id="A0A076LU53"/>
<accession>A0A076LU53</accession>